<dbReference type="Proteomes" id="UP001187531">
    <property type="component" value="Unassembled WGS sequence"/>
</dbReference>
<feature type="domain" description="Cobalamin adenosyltransferase-like" evidence="11">
    <location>
        <begin position="43"/>
        <end position="212"/>
    </location>
</feature>
<keyword evidence="13" id="KW-1185">Reference proteome</keyword>
<evidence type="ECO:0000313" key="13">
    <source>
        <dbReference type="Proteomes" id="UP001187531"/>
    </source>
</evidence>
<evidence type="ECO:0000256" key="10">
    <source>
        <dbReference type="RuleBase" id="RU366026"/>
    </source>
</evidence>
<comment type="subunit">
    <text evidence="2">Homotrimer.</text>
</comment>
<name>A0AA88HLQ9_ARTSF</name>
<comment type="function">
    <text evidence="7">Converts cob(I)alamin to adenosylcobalamin (adenosylcob(III)alamin), a coenzyme for methylmalonyl-CoA mutase, therefore participates in the final step of the vitamin B12 conversion. Generates adenosylcobalamin (AdoCbl) and directly delivers the cofactor to MUT in a transfer that is stimulated by ATP-binding to MMAB and gated by MMAA.</text>
</comment>
<keyword evidence="5 10" id="KW-0067">ATP-binding</keyword>
<dbReference type="InterPro" id="IPR029499">
    <property type="entry name" value="PduO-typ"/>
</dbReference>
<dbReference type="FunFam" id="1.20.1200.10:FF:000001">
    <property type="entry name" value="Cob(I)yrinic acid a,c-diamide adenosyltransferase"/>
    <property type="match status" value="1"/>
</dbReference>
<sequence>MQTTRLIIISRNIIFTASVPGSNFYKKLVLIQNDRSKSTYPKIYTKTGDKGTTVTFAGDRREKDSPIFHALGTIDELVSHIGMAIEHGKEKNGLYIDQLIRIQCVLQDIASLVATPLPVARESHLKRVAVPSGYVEELETWIDEYTAQLPPLTNFILPGGGKTSASLHIARTVCRRAERCVVPLVRNGEVESEPMKYLNRLSDFLFTAARYAAKLDNQEETIYIKPKLSS</sequence>
<dbReference type="InterPro" id="IPR036451">
    <property type="entry name" value="CblAdoTrfase-like_sf"/>
</dbReference>
<dbReference type="NCBIfam" id="TIGR00636">
    <property type="entry name" value="PduO_Nterm"/>
    <property type="match status" value="1"/>
</dbReference>
<evidence type="ECO:0000256" key="4">
    <source>
        <dbReference type="ARBA" id="ARBA00022741"/>
    </source>
</evidence>
<dbReference type="Gene3D" id="1.20.1200.10">
    <property type="entry name" value="Cobalamin adenosyltransferase-like"/>
    <property type="match status" value="1"/>
</dbReference>
<proteinExistence type="inferred from homology"/>
<reference evidence="12" key="1">
    <citation type="submission" date="2023-07" db="EMBL/GenBank/DDBJ databases">
        <title>Chromosome-level genome assembly of Artemia franciscana.</title>
        <authorList>
            <person name="Jo E."/>
        </authorList>
    </citation>
    <scope>NUCLEOTIDE SEQUENCE</scope>
    <source>
        <tissue evidence="12">Whole body</tissue>
    </source>
</reference>
<evidence type="ECO:0000259" key="11">
    <source>
        <dbReference type="Pfam" id="PF01923"/>
    </source>
</evidence>
<dbReference type="PANTHER" id="PTHR12213:SF0">
    <property type="entry name" value="CORRINOID ADENOSYLTRANSFERASE MMAB"/>
    <property type="match status" value="1"/>
</dbReference>
<evidence type="ECO:0000313" key="12">
    <source>
        <dbReference type="EMBL" id="KAK2707807.1"/>
    </source>
</evidence>
<dbReference type="Pfam" id="PF01923">
    <property type="entry name" value="Cob_adeno_trans"/>
    <property type="match status" value="1"/>
</dbReference>
<protein>
    <recommendedName>
        <fullName evidence="8">Corrinoid adenosyltransferase MMAB</fullName>
    </recommendedName>
    <alternativeName>
        <fullName evidence="9">ATP:co(I)rrinoid adenosyltransferase MMAB</fullName>
    </alternativeName>
</protein>
<comment type="catalytic activity">
    <reaction evidence="6">
        <text>cob(I)alamin-[corrinoid adenosyltransferase] + ATP = apo-[corrinoid adenosyltransferase] + adenosylcob(III)alamin + triphosphate</text>
        <dbReference type="Rhea" id="RHEA:56796"/>
        <dbReference type="Rhea" id="RHEA-COMP:14743"/>
        <dbReference type="Rhea" id="RHEA-COMP:14744"/>
        <dbReference type="ChEBI" id="CHEBI:18036"/>
        <dbReference type="ChEBI" id="CHEBI:18408"/>
        <dbReference type="ChEBI" id="CHEBI:30616"/>
        <dbReference type="ChEBI" id="CHEBI:60488"/>
        <dbReference type="ChEBI" id="CHEBI:83228"/>
    </reaction>
    <physiologicalReaction direction="left-to-right" evidence="6">
        <dbReference type="Rhea" id="RHEA:56797"/>
    </physiologicalReaction>
</comment>
<dbReference type="AlphaFoldDB" id="A0AA88HLQ9"/>
<evidence type="ECO:0000256" key="7">
    <source>
        <dbReference type="ARBA" id="ARBA00056747"/>
    </source>
</evidence>
<evidence type="ECO:0000256" key="3">
    <source>
        <dbReference type="ARBA" id="ARBA00022679"/>
    </source>
</evidence>
<dbReference type="GO" id="GO:0009235">
    <property type="term" value="P:cobalamin metabolic process"/>
    <property type="evidence" value="ECO:0007669"/>
    <property type="project" value="UniProtKB-ARBA"/>
</dbReference>
<evidence type="ECO:0000256" key="8">
    <source>
        <dbReference type="ARBA" id="ARBA00071654"/>
    </source>
</evidence>
<dbReference type="EMBL" id="JAVRJZ010000019">
    <property type="protein sequence ID" value="KAK2707807.1"/>
    <property type="molecule type" value="Genomic_DNA"/>
</dbReference>
<evidence type="ECO:0000256" key="6">
    <source>
        <dbReference type="ARBA" id="ARBA00051988"/>
    </source>
</evidence>
<gene>
    <name evidence="12" type="ORF">QYM36_015480</name>
</gene>
<keyword evidence="3 10" id="KW-0808">Transferase</keyword>
<organism evidence="12 13">
    <name type="scientific">Artemia franciscana</name>
    <name type="common">Brine shrimp</name>
    <name type="synonym">Artemia sanfranciscana</name>
    <dbReference type="NCBI Taxonomy" id="6661"/>
    <lineage>
        <taxon>Eukaryota</taxon>
        <taxon>Metazoa</taxon>
        <taxon>Ecdysozoa</taxon>
        <taxon>Arthropoda</taxon>
        <taxon>Crustacea</taxon>
        <taxon>Branchiopoda</taxon>
        <taxon>Anostraca</taxon>
        <taxon>Artemiidae</taxon>
        <taxon>Artemia</taxon>
    </lineage>
</organism>
<evidence type="ECO:0000256" key="5">
    <source>
        <dbReference type="ARBA" id="ARBA00022840"/>
    </source>
</evidence>
<dbReference type="PANTHER" id="PTHR12213">
    <property type="entry name" value="CORRINOID ADENOSYLTRANSFERASE"/>
    <property type="match status" value="1"/>
</dbReference>
<accession>A0AA88HLQ9</accession>
<evidence type="ECO:0000256" key="1">
    <source>
        <dbReference type="ARBA" id="ARBA00007487"/>
    </source>
</evidence>
<dbReference type="SUPFAM" id="SSF89028">
    <property type="entry name" value="Cobalamin adenosyltransferase-like"/>
    <property type="match status" value="1"/>
</dbReference>
<keyword evidence="4 10" id="KW-0547">Nucleotide-binding</keyword>
<comment type="similarity">
    <text evidence="1 10">Belongs to the Cob(I)alamin adenosyltransferase family.</text>
</comment>
<evidence type="ECO:0000256" key="9">
    <source>
        <dbReference type="ARBA" id="ARBA00075216"/>
    </source>
</evidence>
<comment type="caution">
    <text evidence="12">The sequence shown here is derived from an EMBL/GenBank/DDBJ whole genome shotgun (WGS) entry which is preliminary data.</text>
</comment>
<dbReference type="GO" id="GO:0005524">
    <property type="term" value="F:ATP binding"/>
    <property type="evidence" value="ECO:0007669"/>
    <property type="project" value="UniProtKB-UniRule"/>
</dbReference>
<evidence type="ECO:0000256" key="2">
    <source>
        <dbReference type="ARBA" id="ARBA00011233"/>
    </source>
</evidence>
<dbReference type="GO" id="GO:0008817">
    <property type="term" value="F:corrinoid adenosyltransferase activity"/>
    <property type="evidence" value="ECO:0007669"/>
    <property type="project" value="TreeGrafter"/>
</dbReference>
<dbReference type="InterPro" id="IPR016030">
    <property type="entry name" value="CblAdoTrfase-like"/>
</dbReference>